<gene>
    <name evidence="2" type="ORF">MPUL_52560</name>
</gene>
<dbReference type="Proteomes" id="UP000467252">
    <property type="component" value="Chromosome"/>
</dbReference>
<evidence type="ECO:0000313" key="3">
    <source>
        <dbReference type="Proteomes" id="UP000467252"/>
    </source>
</evidence>
<protein>
    <recommendedName>
        <fullName evidence="1">SCP2 domain-containing protein</fullName>
    </recommendedName>
</protein>
<dbReference type="Pfam" id="PF02036">
    <property type="entry name" value="SCP2"/>
    <property type="match status" value="1"/>
</dbReference>
<dbReference type="AlphaFoldDB" id="A0A7I7URU5"/>
<name>A0A7I7URU5_MYCPV</name>
<sequence length="155" mass="17161">MDPTRQDKQLTTRCAGYTTREGIMAYYNNAEEIYKYLGGVFRAANDTEVGPKLKAADIDLQVYYTDPDATITIRLREPNIEVVDGGDDGDADVKLFMPADIGDKFWRGEYNLGVGLAKGQVKAKGPVNKILKLVPLTKPLFPVYRELVADKDAAV</sequence>
<dbReference type="EMBL" id="AP022599">
    <property type="protein sequence ID" value="BBY84098.1"/>
    <property type="molecule type" value="Genomic_DNA"/>
</dbReference>
<evidence type="ECO:0000313" key="2">
    <source>
        <dbReference type="EMBL" id="BBY84098.1"/>
    </source>
</evidence>
<evidence type="ECO:0000259" key="1">
    <source>
        <dbReference type="Pfam" id="PF02036"/>
    </source>
</evidence>
<dbReference type="InterPro" id="IPR003033">
    <property type="entry name" value="SCP2_sterol-bd_dom"/>
</dbReference>
<dbReference type="SUPFAM" id="SSF55718">
    <property type="entry name" value="SCP-like"/>
    <property type="match status" value="1"/>
</dbReference>
<proteinExistence type="predicted"/>
<feature type="domain" description="SCP2" evidence="1">
    <location>
        <begin position="46"/>
        <end position="136"/>
    </location>
</feature>
<keyword evidence="3" id="KW-1185">Reference proteome</keyword>
<dbReference type="Gene3D" id="3.30.1050.10">
    <property type="entry name" value="SCP2 sterol-binding domain"/>
    <property type="match status" value="1"/>
</dbReference>
<accession>A0A7I7URU5</accession>
<reference evidence="2 3" key="1">
    <citation type="journal article" date="2019" name="Emerg. Microbes Infect.">
        <title>Comprehensive subspecies identification of 175 nontuberculous mycobacteria species based on 7547 genomic profiles.</title>
        <authorList>
            <person name="Matsumoto Y."/>
            <person name="Kinjo T."/>
            <person name="Motooka D."/>
            <person name="Nabeya D."/>
            <person name="Jung N."/>
            <person name="Uechi K."/>
            <person name="Horii T."/>
            <person name="Iida T."/>
            <person name="Fujita J."/>
            <person name="Nakamura S."/>
        </authorList>
    </citation>
    <scope>NUCLEOTIDE SEQUENCE [LARGE SCALE GENOMIC DNA]</scope>
    <source>
        <strain evidence="2 3">JCM 6370</strain>
    </source>
</reference>
<organism evidence="2 3">
    <name type="scientific">Mycolicibacterium pulveris</name>
    <name type="common">Mycobacterium pulveris</name>
    <dbReference type="NCBI Taxonomy" id="36813"/>
    <lineage>
        <taxon>Bacteria</taxon>
        <taxon>Bacillati</taxon>
        <taxon>Actinomycetota</taxon>
        <taxon>Actinomycetes</taxon>
        <taxon>Mycobacteriales</taxon>
        <taxon>Mycobacteriaceae</taxon>
        <taxon>Mycolicibacterium</taxon>
    </lineage>
</organism>
<dbReference type="InterPro" id="IPR036527">
    <property type="entry name" value="SCP2_sterol-bd_dom_sf"/>
</dbReference>